<name>A0A1M4E4H7_9ACTN</name>
<dbReference type="InterPro" id="IPR013429">
    <property type="entry name" value="Regulatory_FmdB_Zinc_ribbon"/>
</dbReference>
<dbReference type="SMART" id="SM00834">
    <property type="entry name" value="CxxC_CXXC_SSSS"/>
    <property type="match status" value="1"/>
</dbReference>
<feature type="region of interest" description="Disordered" evidence="1">
    <location>
        <begin position="51"/>
        <end position="93"/>
    </location>
</feature>
<feature type="compositionally biased region" description="Low complexity" evidence="1">
    <location>
        <begin position="51"/>
        <end position="72"/>
    </location>
</feature>
<gene>
    <name evidence="3" type="ORF">BN4615_P3240</name>
</gene>
<evidence type="ECO:0000259" key="2">
    <source>
        <dbReference type="SMART" id="SM00834"/>
    </source>
</evidence>
<feature type="compositionally biased region" description="Pro residues" evidence="1">
    <location>
        <begin position="73"/>
        <end position="85"/>
    </location>
</feature>
<sequence>MATYAYHCAGCGPFEVRRPIGTAEPAEPCAACGEPAPRRYTPPLLARTPAAEARARLAQEAGAHEPQVVRQVPPAPARPAPPPDPRWAGLPRP</sequence>
<dbReference type="Pfam" id="PF09723">
    <property type="entry name" value="Zn_ribbon_8"/>
    <property type="match status" value="1"/>
</dbReference>
<dbReference type="NCBIfam" id="TIGR02605">
    <property type="entry name" value="CxxC_CxxC_SSSS"/>
    <property type="match status" value="1"/>
</dbReference>
<evidence type="ECO:0000256" key="1">
    <source>
        <dbReference type="SAM" id="MobiDB-lite"/>
    </source>
</evidence>
<accession>A0A1M4E4H7</accession>
<evidence type="ECO:0000313" key="3">
    <source>
        <dbReference type="EMBL" id="SBO93726.1"/>
    </source>
</evidence>
<protein>
    <recommendedName>
        <fullName evidence="2">Putative regulatory protein FmdB zinc ribbon domain-containing protein</fullName>
    </recommendedName>
</protein>
<dbReference type="AlphaFoldDB" id="A0A1M4E4H7"/>
<proteinExistence type="predicted"/>
<reference evidence="3" key="1">
    <citation type="submission" date="2016-04" db="EMBL/GenBank/DDBJ databases">
        <authorList>
            <person name="Evans L.H."/>
            <person name="Alamgir A."/>
            <person name="Owens N."/>
            <person name="Weber N.D."/>
            <person name="Virtaneva K."/>
            <person name="Barbian K."/>
            <person name="Babar A."/>
            <person name="Rosenke K."/>
        </authorList>
    </citation>
    <scope>NUCLEOTIDE SEQUENCE</scope>
    <source>
        <strain evidence="3">Nono1</strain>
    </source>
</reference>
<feature type="domain" description="Putative regulatory protein FmdB zinc ribbon" evidence="2">
    <location>
        <begin position="1"/>
        <end position="41"/>
    </location>
</feature>
<dbReference type="RefSeq" id="WP_225272897.1">
    <property type="nucleotide sequence ID" value="NZ_CP084058.1"/>
</dbReference>
<organism evidence="3">
    <name type="scientific">Nonomuraea gerenzanensis</name>
    <dbReference type="NCBI Taxonomy" id="93944"/>
    <lineage>
        <taxon>Bacteria</taxon>
        <taxon>Bacillati</taxon>
        <taxon>Actinomycetota</taxon>
        <taxon>Actinomycetes</taxon>
        <taxon>Streptosporangiales</taxon>
        <taxon>Streptosporangiaceae</taxon>
        <taxon>Nonomuraea</taxon>
    </lineage>
</organism>
<dbReference type="EMBL" id="LT559118">
    <property type="protein sequence ID" value="SBO93726.1"/>
    <property type="molecule type" value="Genomic_DNA"/>
</dbReference>